<dbReference type="InterPro" id="IPR035979">
    <property type="entry name" value="RBD_domain_sf"/>
</dbReference>
<feature type="region of interest" description="Disordered" evidence="1">
    <location>
        <begin position="200"/>
        <end position="223"/>
    </location>
</feature>
<feature type="compositionally biased region" description="Basic and acidic residues" evidence="1">
    <location>
        <begin position="280"/>
        <end position="294"/>
    </location>
</feature>
<evidence type="ECO:0000256" key="1">
    <source>
        <dbReference type="SAM" id="MobiDB-lite"/>
    </source>
</evidence>
<evidence type="ECO:0000313" key="2">
    <source>
        <dbReference type="EMBL" id="KAJ8422567.1"/>
    </source>
</evidence>
<dbReference type="AlphaFoldDB" id="A0A9Q1JFP5"/>
<evidence type="ECO:0000313" key="3">
    <source>
        <dbReference type="Proteomes" id="UP001153076"/>
    </source>
</evidence>
<name>A0A9Q1JFP5_9CARY</name>
<proteinExistence type="predicted"/>
<organism evidence="2 3">
    <name type="scientific">Carnegiea gigantea</name>
    <dbReference type="NCBI Taxonomy" id="171969"/>
    <lineage>
        <taxon>Eukaryota</taxon>
        <taxon>Viridiplantae</taxon>
        <taxon>Streptophyta</taxon>
        <taxon>Embryophyta</taxon>
        <taxon>Tracheophyta</taxon>
        <taxon>Spermatophyta</taxon>
        <taxon>Magnoliopsida</taxon>
        <taxon>eudicotyledons</taxon>
        <taxon>Gunneridae</taxon>
        <taxon>Pentapetalae</taxon>
        <taxon>Caryophyllales</taxon>
        <taxon>Cactineae</taxon>
        <taxon>Cactaceae</taxon>
        <taxon>Cactoideae</taxon>
        <taxon>Echinocereeae</taxon>
        <taxon>Carnegiea</taxon>
    </lineage>
</organism>
<dbReference type="SUPFAM" id="SSF54928">
    <property type="entry name" value="RNA-binding domain, RBD"/>
    <property type="match status" value="1"/>
</dbReference>
<reference evidence="2" key="1">
    <citation type="submission" date="2022-04" db="EMBL/GenBank/DDBJ databases">
        <title>Carnegiea gigantea Genome sequencing and assembly v2.</title>
        <authorList>
            <person name="Copetti D."/>
            <person name="Sanderson M.J."/>
            <person name="Burquez A."/>
            <person name="Wojciechowski M.F."/>
        </authorList>
    </citation>
    <scope>NUCLEOTIDE SEQUENCE</scope>
    <source>
        <strain evidence="2">SGP5-SGP5p</strain>
        <tissue evidence="2">Aerial part</tissue>
    </source>
</reference>
<keyword evidence="3" id="KW-1185">Reference proteome</keyword>
<dbReference type="Proteomes" id="UP001153076">
    <property type="component" value="Unassembled WGS sequence"/>
</dbReference>
<feature type="compositionally biased region" description="Polar residues" evidence="1">
    <location>
        <begin position="306"/>
        <end position="321"/>
    </location>
</feature>
<feature type="region of interest" description="Disordered" evidence="1">
    <location>
        <begin position="274"/>
        <end position="294"/>
    </location>
</feature>
<dbReference type="OrthoDB" id="1749483at2759"/>
<feature type="region of interest" description="Disordered" evidence="1">
    <location>
        <begin position="306"/>
        <end position="341"/>
    </location>
</feature>
<feature type="compositionally biased region" description="Polar residues" evidence="1">
    <location>
        <begin position="205"/>
        <end position="223"/>
    </location>
</feature>
<dbReference type="EMBL" id="JAKOGI010002220">
    <property type="protein sequence ID" value="KAJ8422567.1"/>
    <property type="molecule type" value="Genomic_DNA"/>
</dbReference>
<protein>
    <submittedName>
        <fullName evidence="2">Uncharacterized protein</fullName>
    </submittedName>
</protein>
<accession>A0A9Q1JFP5</accession>
<dbReference type="GO" id="GO:0003676">
    <property type="term" value="F:nucleic acid binding"/>
    <property type="evidence" value="ECO:0007669"/>
    <property type="project" value="InterPro"/>
</dbReference>
<comment type="caution">
    <text evidence="2">The sequence shown here is derived from an EMBL/GenBank/DDBJ whole genome shotgun (WGS) entry which is preliminary data.</text>
</comment>
<gene>
    <name evidence="2" type="ORF">Cgig2_026771</name>
</gene>
<sequence length="341" mass="39755">MECKKAEERKEFSAFINNFHMILRSSSRFGFIHFWNRGDAIKSILMVNNATIRGEKNLVFMACYEKRRPNQPPIHQSIIITENNKTWKRKKQNQESDKKIQLVRFSQESQSHDKLLIGHVNSEFKEWLSRSLVRTSDKPRHLSTLAFIIIKGFGHFKFILIFATVELMEETLRNHGELDLWFNEINKWSRYKCCETRKKLDPRNQTRSRSSPNSRTWFRPSSRTVQNPRILGKPILLTPNSNDEVPGFKHLEDDMAVDNEDGEALQETLGLHFNSNSSQSDERPLGKGEHPTLGFEKEGNYEANYLNSASTNPTALESNENQLDEGELHAQNSFKKWNPRF</sequence>